<proteinExistence type="predicted"/>
<dbReference type="SUPFAM" id="SSF51735">
    <property type="entry name" value="NAD(P)-binding Rossmann-fold domains"/>
    <property type="match status" value="1"/>
</dbReference>
<organism evidence="1 2">
    <name type="scientific">Paenibacillus sepulcri</name>
    <dbReference type="NCBI Taxonomy" id="359917"/>
    <lineage>
        <taxon>Bacteria</taxon>
        <taxon>Bacillati</taxon>
        <taxon>Bacillota</taxon>
        <taxon>Bacilli</taxon>
        <taxon>Bacillales</taxon>
        <taxon>Paenibacillaceae</taxon>
        <taxon>Paenibacillus</taxon>
    </lineage>
</organism>
<evidence type="ECO:0000313" key="1">
    <source>
        <dbReference type="EMBL" id="MBW7454884.1"/>
    </source>
</evidence>
<dbReference type="Proteomes" id="UP001519887">
    <property type="component" value="Unassembled WGS sequence"/>
</dbReference>
<dbReference type="InterPro" id="IPR036291">
    <property type="entry name" value="NAD(P)-bd_dom_sf"/>
</dbReference>
<dbReference type="Gene3D" id="3.40.50.720">
    <property type="entry name" value="NAD(P)-binding Rossmann-like Domain"/>
    <property type="match status" value="1"/>
</dbReference>
<feature type="non-terminal residue" evidence="1">
    <location>
        <position position="1"/>
    </location>
</feature>
<dbReference type="EMBL" id="JAHZIK010000268">
    <property type="protein sequence ID" value="MBW7454884.1"/>
    <property type="molecule type" value="Genomic_DNA"/>
</dbReference>
<keyword evidence="2" id="KW-1185">Reference proteome</keyword>
<comment type="caution">
    <text evidence="1">The sequence shown here is derived from an EMBL/GenBank/DDBJ whole genome shotgun (WGS) entry which is preliminary data.</text>
</comment>
<sequence>MSAYELLLRHGGKGGIYPVASGVMRTLGELADIFTSLASYPLEFAVGDSAAQSPSPADCSAIRSLGWSPIIPLVQSLEDALEDARRAAG</sequence>
<evidence type="ECO:0000313" key="2">
    <source>
        <dbReference type="Proteomes" id="UP001519887"/>
    </source>
</evidence>
<reference evidence="1 2" key="1">
    <citation type="submission" date="2021-07" db="EMBL/GenBank/DDBJ databases">
        <title>Paenibacillus radiodurans sp. nov., isolated from the southeastern edge of Tengger Desert.</title>
        <authorList>
            <person name="Zhang G."/>
        </authorList>
    </citation>
    <scope>NUCLEOTIDE SEQUENCE [LARGE SCALE GENOMIC DNA]</scope>
    <source>
        <strain evidence="1 2">CCM 7311</strain>
    </source>
</reference>
<gene>
    <name evidence="1" type="ORF">K0U00_12655</name>
</gene>
<protein>
    <submittedName>
        <fullName evidence="1">NAD-dependent dehydratase</fullName>
    </submittedName>
</protein>
<accession>A0ABS7C1Y2</accession>
<name>A0ABS7C1Y2_9BACL</name>